<evidence type="ECO:0000313" key="5">
    <source>
        <dbReference type="EMBL" id="GCE21161.1"/>
    </source>
</evidence>
<dbReference type="GO" id="GO:0051539">
    <property type="term" value="F:4 iron, 4 sulfur cluster binding"/>
    <property type="evidence" value="ECO:0007669"/>
    <property type="project" value="InterPro"/>
</dbReference>
<keyword evidence="2" id="KW-0408">Iron</keyword>
<proteinExistence type="predicted"/>
<feature type="domain" description="NADH-ubiquinone oxidoreductase 51kDa subunit iron-sulphur binding" evidence="4">
    <location>
        <begin position="8"/>
        <end position="53"/>
    </location>
</feature>
<dbReference type="PANTHER" id="PTHR43578:SF3">
    <property type="entry name" value="NADH-QUINONE OXIDOREDUCTASE SUBUNIT F"/>
    <property type="match status" value="1"/>
</dbReference>
<evidence type="ECO:0000259" key="4">
    <source>
        <dbReference type="SMART" id="SM00928"/>
    </source>
</evidence>
<accession>A0A402APQ6</accession>
<dbReference type="EMBL" id="BIFS01000001">
    <property type="protein sequence ID" value="GCE21161.1"/>
    <property type="molecule type" value="Genomic_DNA"/>
</dbReference>
<dbReference type="SMART" id="SM00928">
    <property type="entry name" value="NADH_4Fe-4S"/>
    <property type="match status" value="1"/>
</dbReference>
<protein>
    <recommendedName>
        <fullName evidence="4">NADH-ubiquinone oxidoreductase 51kDa subunit iron-sulphur binding domain-containing protein</fullName>
    </recommendedName>
</protein>
<dbReference type="InterPro" id="IPR037207">
    <property type="entry name" value="Nuop51_4Fe4S-bd_sf"/>
</dbReference>
<dbReference type="InterPro" id="IPR001949">
    <property type="entry name" value="NADH-UbQ_OxRdtase_51kDa_CS"/>
</dbReference>
<sequence length="115" mass="12764">MDEHSCMVDVARYFMEFCMSESCGKCVPCRVGTAEMYELLSRIVQGRANSADMALLQELCEVVKYTSLCGLGQAAPNPVLSTIKYFEPEYLAHIVDHVCPAGQCQFEAVIQEVQS</sequence>
<dbReference type="GO" id="GO:0046872">
    <property type="term" value="F:metal ion binding"/>
    <property type="evidence" value="ECO:0007669"/>
    <property type="project" value="UniProtKB-KW"/>
</dbReference>
<dbReference type="GO" id="GO:0010181">
    <property type="term" value="F:FMN binding"/>
    <property type="evidence" value="ECO:0007669"/>
    <property type="project" value="InterPro"/>
</dbReference>
<keyword evidence="1" id="KW-0479">Metal-binding</keyword>
<evidence type="ECO:0000256" key="1">
    <source>
        <dbReference type="ARBA" id="ARBA00022723"/>
    </source>
</evidence>
<dbReference type="SUPFAM" id="SSF140490">
    <property type="entry name" value="Nqo1C-terminal domain-like"/>
    <property type="match status" value="1"/>
</dbReference>
<evidence type="ECO:0000256" key="2">
    <source>
        <dbReference type="ARBA" id="ARBA00023004"/>
    </source>
</evidence>
<dbReference type="Gene3D" id="1.20.1440.230">
    <property type="entry name" value="NADH-ubiquinone oxidoreductase 51kDa subunit, iron-sulphur binding domain"/>
    <property type="match status" value="1"/>
</dbReference>
<keyword evidence="3" id="KW-0411">Iron-sulfur</keyword>
<evidence type="ECO:0000313" key="6">
    <source>
        <dbReference type="Proteomes" id="UP000287188"/>
    </source>
</evidence>
<dbReference type="GO" id="GO:0008137">
    <property type="term" value="F:NADH dehydrogenase (ubiquinone) activity"/>
    <property type="evidence" value="ECO:0007669"/>
    <property type="project" value="InterPro"/>
</dbReference>
<name>A0A402APQ6_9CHLR</name>
<dbReference type="Proteomes" id="UP000287188">
    <property type="component" value="Unassembled WGS sequence"/>
</dbReference>
<dbReference type="Pfam" id="PF10589">
    <property type="entry name" value="NADH_4Fe-4S"/>
    <property type="match status" value="1"/>
</dbReference>
<comment type="caution">
    <text evidence="5">The sequence shown here is derived from an EMBL/GenBank/DDBJ whole genome shotgun (WGS) entry which is preliminary data.</text>
</comment>
<evidence type="ECO:0000256" key="3">
    <source>
        <dbReference type="ARBA" id="ARBA00023014"/>
    </source>
</evidence>
<reference evidence="6" key="1">
    <citation type="submission" date="2018-12" db="EMBL/GenBank/DDBJ databases">
        <title>Tengunoibacter tsumagoiensis gen. nov., sp. nov., Dictyobacter kobayashii sp. nov., D. alpinus sp. nov., and D. joshuensis sp. nov. and description of Dictyobacteraceae fam. nov. within the order Ktedonobacterales isolated from Tengu-no-mugimeshi.</title>
        <authorList>
            <person name="Wang C.M."/>
            <person name="Zheng Y."/>
            <person name="Sakai Y."/>
            <person name="Toyoda A."/>
            <person name="Minakuchi Y."/>
            <person name="Abe K."/>
            <person name="Yokota A."/>
            <person name="Yabe S."/>
        </authorList>
    </citation>
    <scope>NUCLEOTIDE SEQUENCE [LARGE SCALE GENOMIC DNA]</scope>
    <source>
        <strain evidence="6">Uno11</strain>
    </source>
</reference>
<dbReference type="AlphaFoldDB" id="A0A402APQ6"/>
<dbReference type="InterPro" id="IPR019575">
    <property type="entry name" value="Nuop51_4Fe4S-bd"/>
</dbReference>
<dbReference type="PROSITE" id="PS00645">
    <property type="entry name" value="COMPLEX1_51K_2"/>
    <property type="match status" value="1"/>
</dbReference>
<dbReference type="FunFam" id="1.20.1440.230:FF:000001">
    <property type="entry name" value="Mitochondrial NADH dehydrogenase flavoprotein 1"/>
    <property type="match status" value="1"/>
</dbReference>
<organism evidence="5 6">
    <name type="scientific">Dictyobacter kobayashii</name>
    <dbReference type="NCBI Taxonomy" id="2014872"/>
    <lineage>
        <taxon>Bacteria</taxon>
        <taxon>Bacillati</taxon>
        <taxon>Chloroflexota</taxon>
        <taxon>Ktedonobacteria</taxon>
        <taxon>Ktedonobacterales</taxon>
        <taxon>Dictyobacteraceae</taxon>
        <taxon>Dictyobacter</taxon>
    </lineage>
</organism>
<gene>
    <name evidence="5" type="ORF">KDK_49610</name>
</gene>
<keyword evidence="6" id="KW-1185">Reference proteome</keyword>
<dbReference type="PANTHER" id="PTHR43578">
    <property type="entry name" value="NADH-QUINONE OXIDOREDUCTASE SUBUNIT F"/>
    <property type="match status" value="1"/>
</dbReference>